<dbReference type="PROSITE" id="PS50082">
    <property type="entry name" value="WD_REPEATS_2"/>
    <property type="match status" value="5"/>
</dbReference>
<dbReference type="PANTHER" id="PTHR19879:SF9">
    <property type="entry name" value="TRANSCRIPTION INITIATION FACTOR TFIID SUBUNIT 5"/>
    <property type="match status" value="1"/>
</dbReference>
<feature type="repeat" description="WD" evidence="3">
    <location>
        <begin position="573"/>
        <end position="614"/>
    </location>
</feature>
<dbReference type="PROSITE" id="PS50294">
    <property type="entry name" value="WD_REPEATS_REGION"/>
    <property type="match status" value="5"/>
</dbReference>
<sequence length="656" mass="72497">MDIASARTDRLYLWDQARSTSCEITEIWRRHITANFESWEDFFRDRGVEKKAMIIVRGFVKTSAWDAFSWAQSSSFSRVGALAGIPGQLGASFFHSTRRSVSVAPHHRCYPVHGTTHVQAGASTTLSITPPEFPETQGLASEQTVFLQYYYIKRRIFLKPKLQAGAGYHELPPPEPNSDIGDDAQILTETQEDEEWQSPFDEALHYIFERTNADVACVSDGDINLLMQEQVWPSDLYQKLVNLNPAIEVINGVATFSMEDIIKTSNPIPHPVPPQGAVVAPPPGDTQGSNDMEISTPGDVRPFEQQTVDLRDASIMLGSASERCILRWPHTLLMDGESTEKGAPNSVAVSNDGQWVALGFEDTHVRVWDTEEELLRYLLKGHTDDVLCTAFSPQSTYLASGSSDYKVILWSLESGKEECRFTTSNSEPNSEVCCLTFSPDEKCLVTGSKDGSINCWEVDSLLRGDTVPYVITEKQFPFIQTVQYTPNGSHIIWTSGQIGSIWNTHSRQLESNMTGHHGPIWMGSGEELVTIHEHQKAVYSVQFSPGDEFLASGSHDGKVAVHNASTGECIHLFEGKSSSVLSVAYSPIGNIVVSGEVDGVLKVWDATGGKQLAEVKGHIDKIKSVQFSPDSKRFISTSDDGTARVWSLIDILRVCS</sequence>
<comment type="caution">
    <text evidence="4">The sequence shown here is derived from an EMBL/GenBank/DDBJ whole genome shotgun (WGS) entry which is preliminary data.</text>
</comment>
<dbReference type="PANTHER" id="PTHR19879">
    <property type="entry name" value="TRANSCRIPTION INITIATION FACTOR TFIID"/>
    <property type="match status" value="1"/>
</dbReference>
<dbReference type="CDD" id="cd00200">
    <property type="entry name" value="WD40"/>
    <property type="match status" value="1"/>
</dbReference>
<evidence type="ECO:0000256" key="1">
    <source>
        <dbReference type="ARBA" id="ARBA00022574"/>
    </source>
</evidence>
<name>A0AAD5UT04_9APHY</name>
<evidence type="ECO:0000313" key="4">
    <source>
        <dbReference type="EMBL" id="KAJ3475035.1"/>
    </source>
</evidence>
<feature type="repeat" description="WD" evidence="3">
    <location>
        <begin position="615"/>
        <end position="648"/>
    </location>
</feature>
<dbReference type="SMART" id="SM00320">
    <property type="entry name" value="WD40"/>
    <property type="match status" value="6"/>
</dbReference>
<dbReference type="SUPFAM" id="SSF50978">
    <property type="entry name" value="WD40 repeat-like"/>
    <property type="match status" value="1"/>
</dbReference>
<keyword evidence="2" id="KW-0677">Repeat</keyword>
<organism evidence="4 5">
    <name type="scientific">Meripilus lineatus</name>
    <dbReference type="NCBI Taxonomy" id="2056292"/>
    <lineage>
        <taxon>Eukaryota</taxon>
        <taxon>Fungi</taxon>
        <taxon>Dikarya</taxon>
        <taxon>Basidiomycota</taxon>
        <taxon>Agaricomycotina</taxon>
        <taxon>Agaricomycetes</taxon>
        <taxon>Polyporales</taxon>
        <taxon>Meripilaceae</taxon>
        <taxon>Meripilus</taxon>
    </lineage>
</organism>
<dbReference type="Pfam" id="PF00400">
    <property type="entry name" value="WD40"/>
    <property type="match status" value="6"/>
</dbReference>
<proteinExistence type="predicted"/>
<gene>
    <name evidence="4" type="ORF">NLI96_g12099</name>
</gene>
<dbReference type="InterPro" id="IPR019775">
    <property type="entry name" value="WD40_repeat_CS"/>
</dbReference>
<dbReference type="InterPro" id="IPR001680">
    <property type="entry name" value="WD40_rpt"/>
</dbReference>
<evidence type="ECO:0000256" key="2">
    <source>
        <dbReference type="ARBA" id="ARBA00022737"/>
    </source>
</evidence>
<feature type="repeat" description="WD" evidence="3">
    <location>
        <begin position="379"/>
        <end position="420"/>
    </location>
</feature>
<accession>A0AAD5UT04</accession>
<dbReference type="InterPro" id="IPR015943">
    <property type="entry name" value="WD40/YVTN_repeat-like_dom_sf"/>
</dbReference>
<evidence type="ECO:0000313" key="5">
    <source>
        <dbReference type="Proteomes" id="UP001212997"/>
    </source>
</evidence>
<evidence type="ECO:0008006" key="6">
    <source>
        <dbReference type="Google" id="ProtNLM"/>
    </source>
</evidence>
<keyword evidence="5" id="KW-1185">Reference proteome</keyword>
<keyword evidence="1 3" id="KW-0853">WD repeat</keyword>
<dbReference type="Gene3D" id="2.130.10.10">
    <property type="entry name" value="YVTN repeat-like/Quinoprotein amine dehydrogenase"/>
    <property type="match status" value="3"/>
</dbReference>
<protein>
    <recommendedName>
        <fullName evidence="6">WD40 repeat-like protein</fullName>
    </recommendedName>
</protein>
<reference evidence="4" key="1">
    <citation type="submission" date="2022-07" db="EMBL/GenBank/DDBJ databases">
        <title>Genome Sequence of Physisporinus lineatus.</title>
        <authorList>
            <person name="Buettner E."/>
        </authorList>
    </citation>
    <scope>NUCLEOTIDE SEQUENCE</scope>
    <source>
        <strain evidence="4">VT162</strain>
    </source>
</reference>
<feature type="repeat" description="WD" evidence="3">
    <location>
        <begin position="531"/>
        <end position="572"/>
    </location>
</feature>
<feature type="repeat" description="WD" evidence="3">
    <location>
        <begin position="425"/>
        <end position="460"/>
    </location>
</feature>
<dbReference type="PRINTS" id="PR00320">
    <property type="entry name" value="GPROTEINBRPT"/>
</dbReference>
<dbReference type="AlphaFoldDB" id="A0AAD5UT04"/>
<dbReference type="Proteomes" id="UP001212997">
    <property type="component" value="Unassembled WGS sequence"/>
</dbReference>
<evidence type="ECO:0000256" key="3">
    <source>
        <dbReference type="PROSITE-ProRule" id="PRU00221"/>
    </source>
</evidence>
<dbReference type="InterPro" id="IPR036322">
    <property type="entry name" value="WD40_repeat_dom_sf"/>
</dbReference>
<dbReference type="EMBL" id="JANAWD010000929">
    <property type="protein sequence ID" value="KAJ3475035.1"/>
    <property type="molecule type" value="Genomic_DNA"/>
</dbReference>
<dbReference type="InterPro" id="IPR020472">
    <property type="entry name" value="WD40_PAC1"/>
</dbReference>
<dbReference type="PROSITE" id="PS00678">
    <property type="entry name" value="WD_REPEATS_1"/>
    <property type="match status" value="1"/>
</dbReference>